<dbReference type="InterPro" id="IPR027994">
    <property type="entry name" value="WxL_dom"/>
</dbReference>
<name>A0A9Q8Y5F6_9LACT</name>
<sequence>MTPVSGPLAIDYVSDINLGSHVLDGVTTTFRADKNDKTSGASIAWHDLRGANAGRYQITAQTKGITSAPGATINFEGGEKYNISGHGADATPFEASNIVLMNDNQPQKVIQGDGTISGYFADIFNSVSMTIPVNQQTTGAQQVIITWNLTSAP</sequence>
<gene>
    <name evidence="2" type="ORF">LMK00_05460</name>
</gene>
<feature type="domain" description="WxL" evidence="1">
    <location>
        <begin position="4"/>
        <end position="153"/>
    </location>
</feature>
<dbReference type="Proteomes" id="UP001056730">
    <property type="component" value="Chromosome"/>
</dbReference>
<evidence type="ECO:0000313" key="2">
    <source>
        <dbReference type="EMBL" id="USJ21514.1"/>
    </source>
</evidence>
<proteinExistence type="predicted"/>
<dbReference type="AlphaFoldDB" id="A0A9Q8Y5F6"/>
<evidence type="ECO:0000313" key="3">
    <source>
        <dbReference type="Proteomes" id="UP001056730"/>
    </source>
</evidence>
<dbReference type="KEGG" id="lfo:LMK00_05460"/>
<dbReference type="EMBL" id="CP086395">
    <property type="protein sequence ID" value="USJ21514.1"/>
    <property type="molecule type" value="Genomic_DNA"/>
</dbReference>
<reference evidence="2" key="1">
    <citation type="journal article" date="2022" name="Front. Microbiol.">
        <title>Feed Insects as a Reservoir of Granadaene-Producing Lactococci.</title>
        <authorList>
            <person name="Neuzil-Bunesova V."/>
            <person name="Ramirez Garcia A."/>
            <person name="Modrackova N."/>
            <person name="Makovska M."/>
            <person name="Sabolova M."/>
            <person name="Sproer C."/>
            <person name="Bunk B."/>
            <person name="Blom J."/>
            <person name="Schwab C."/>
        </authorList>
    </citation>
    <scope>NUCLEOTIDE SEQUENCE</scope>
    <source>
        <strain evidence="2">I4/6O</strain>
    </source>
</reference>
<accession>A0A9Q8Y5F6</accession>
<organism evidence="2 3">
    <name type="scientific">Lactococcus formosensis</name>
    <dbReference type="NCBI Taxonomy" id="1281486"/>
    <lineage>
        <taxon>Bacteria</taxon>
        <taxon>Bacillati</taxon>
        <taxon>Bacillota</taxon>
        <taxon>Bacilli</taxon>
        <taxon>Lactobacillales</taxon>
        <taxon>Streptococcaceae</taxon>
        <taxon>Lactococcus</taxon>
    </lineage>
</organism>
<protein>
    <submittedName>
        <fullName evidence="2">WxL domain-containing protein</fullName>
    </submittedName>
</protein>
<evidence type="ECO:0000259" key="1">
    <source>
        <dbReference type="Pfam" id="PF13731"/>
    </source>
</evidence>
<dbReference type="RefSeq" id="WP_276532608.1">
    <property type="nucleotide sequence ID" value="NZ_CP086395.1"/>
</dbReference>
<dbReference type="Pfam" id="PF13731">
    <property type="entry name" value="WxL"/>
    <property type="match status" value="1"/>
</dbReference>